<feature type="transmembrane region" description="Helical" evidence="6">
    <location>
        <begin position="96"/>
        <end position="115"/>
    </location>
</feature>
<keyword evidence="4 6" id="KW-1133">Transmembrane helix</keyword>
<dbReference type="Pfam" id="PF07690">
    <property type="entry name" value="MFS_1"/>
    <property type="match status" value="1"/>
</dbReference>
<name>A0A9P0FPS0_CHRIL</name>
<keyword evidence="3 6" id="KW-0812">Transmembrane</keyword>
<evidence type="ECO:0000256" key="3">
    <source>
        <dbReference type="ARBA" id="ARBA00022692"/>
    </source>
</evidence>
<keyword evidence="5 6" id="KW-0472">Membrane</keyword>
<evidence type="ECO:0000256" key="5">
    <source>
        <dbReference type="ARBA" id="ARBA00023136"/>
    </source>
</evidence>
<dbReference type="InterPro" id="IPR020846">
    <property type="entry name" value="MFS_dom"/>
</dbReference>
<feature type="transmembrane region" description="Helical" evidence="6">
    <location>
        <begin position="378"/>
        <end position="398"/>
    </location>
</feature>
<evidence type="ECO:0000256" key="2">
    <source>
        <dbReference type="ARBA" id="ARBA00022448"/>
    </source>
</evidence>
<feature type="domain" description="Major facilitator superfamily (MFS) profile" evidence="7">
    <location>
        <begin position="28"/>
        <end position="489"/>
    </location>
</feature>
<feature type="transmembrane region" description="Helical" evidence="6">
    <location>
        <begin position="67"/>
        <end position="84"/>
    </location>
</feature>
<evidence type="ECO:0000313" key="9">
    <source>
        <dbReference type="Proteomes" id="UP001154114"/>
    </source>
</evidence>
<dbReference type="EMBL" id="LR824015">
    <property type="protein sequence ID" value="CAH0582864.1"/>
    <property type="molecule type" value="Genomic_DNA"/>
</dbReference>
<feature type="transmembrane region" description="Helical" evidence="6">
    <location>
        <begin position="21"/>
        <end position="47"/>
    </location>
</feature>
<feature type="transmembrane region" description="Helical" evidence="6">
    <location>
        <begin position="154"/>
        <end position="177"/>
    </location>
</feature>
<sequence length="512" mass="55319">MADKSNKFDEKLPFEAAIDKAGYGLYSYIMTALAGVAIISFVCIVFASTIIVPTSACELGTTGSQQGLLAAGPVVGSLLGGILWGYQADNRGRRKMLLVSLCGGTIFNLVASISVNWIMLMIFQFIAALFASGLYSMSMSLLSESVPMAKRNLVVLLVSSIFLLSQGIMAALAIPIIPLPFSFHLPALGIYWNSWRTLLVVYSSPSIITIIWLYFMQESPKFMLVKGHEEEALKILRVIHRINHFRSKEEFEVLGLQQEAGQEAALTSSVKEQVAPLFKMPLLKYTIIMTALFVINQVGAFLVWLPTIADQFVRIMQTGENSDLNMCQIINTESPVDDSVTPCSLNETSLLIVLGVGAMQSIFNFIISIVVNQVGRRNIVMMVTALCGVSGILVNLIPSALGSAVVFGVLTLGVVVVGLYTAITVSLFPTQLRALAIALAMTGGRIGSFASIQILNLMLVNSCDAGFYLFSSLFAASAIVASFLPDDRRGKVAALAKEETHKNELAIKTGND</sequence>
<comment type="subcellular location">
    <subcellularLocation>
        <location evidence="1">Membrane</location>
        <topology evidence="1">Multi-pass membrane protein</topology>
    </subcellularLocation>
</comment>
<feature type="transmembrane region" description="Helical" evidence="6">
    <location>
        <begin position="350"/>
        <end position="371"/>
    </location>
</feature>
<dbReference type="OrthoDB" id="4139357at2759"/>
<dbReference type="PANTHER" id="PTHR23511:SF35">
    <property type="entry name" value="MAJOR FACILITATOR SUPERFAMILY (MFS) PROFILE DOMAIN-CONTAINING PROTEIN"/>
    <property type="match status" value="1"/>
</dbReference>
<dbReference type="GO" id="GO:0022857">
    <property type="term" value="F:transmembrane transporter activity"/>
    <property type="evidence" value="ECO:0007669"/>
    <property type="project" value="InterPro"/>
</dbReference>
<proteinExistence type="predicted"/>
<evidence type="ECO:0000256" key="4">
    <source>
        <dbReference type="ARBA" id="ARBA00022989"/>
    </source>
</evidence>
<evidence type="ECO:0000313" key="8">
    <source>
        <dbReference type="EMBL" id="CAH0582864.1"/>
    </source>
</evidence>
<dbReference type="GO" id="GO:0016020">
    <property type="term" value="C:membrane"/>
    <property type="evidence" value="ECO:0007669"/>
    <property type="project" value="UniProtKB-SubCell"/>
</dbReference>
<dbReference type="PANTHER" id="PTHR23511">
    <property type="entry name" value="SYNAPTIC VESICLE GLYCOPROTEIN 2"/>
    <property type="match status" value="1"/>
</dbReference>
<reference evidence="8" key="1">
    <citation type="submission" date="2021-12" db="EMBL/GenBank/DDBJ databases">
        <authorList>
            <person name="King R."/>
        </authorList>
    </citation>
    <scope>NUCLEOTIDE SEQUENCE</scope>
</reference>
<accession>A0A9P0FPS0</accession>
<feature type="transmembrane region" description="Helical" evidence="6">
    <location>
        <begin position="465"/>
        <end position="484"/>
    </location>
</feature>
<gene>
    <name evidence="8" type="ORF">CINC_LOCUS1897</name>
</gene>
<dbReference type="InterPro" id="IPR036259">
    <property type="entry name" value="MFS_trans_sf"/>
</dbReference>
<feature type="transmembrane region" description="Helical" evidence="6">
    <location>
        <begin position="197"/>
        <end position="216"/>
    </location>
</feature>
<dbReference type="InterPro" id="IPR011701">
    <property type="entry name" value="MFS"/>
</dbReference>
<keyword evidence="9" id="KW-1185">Reference proteome</keyword>
<evidence type="ECO:0000256" key="1">
    <source>
        <dbReference type="ARBA" id="ARBA00004141"/>
    </source>
</evidence>
<feature type="transmembrane region" description="Helical" evidence="6">
    <location>
        <begin position="404"/>
        <end position="428"/>
    </location>
</feature>
<feature type="transmembrane region" description="Helical" evidence="6">
    <location>
        <begin position="121"/>
        <end position="142"/>
    </location>
</feature>
<dbReference type="PROSITE" id="PS50850">
    <property type="entry name" value="MFS"/>
    <property type="match status" value="1"/>
</dbReference>
<evidence type="ECO:0000259" key="7">
    <source>
        <dbReference type="PROSITE" id="PS50850"/>
    </source>
</evidence>
<feature type="transmembrane region" description="Helical" evidence="6">
    <location>
        <begin position="435"/>
        <end position="459"/>
    </location>
</feature>
<feature type="transmembrane region" description="Helical" evidence="6">
    <location>
        <begin position="282"/>
        <end position="305"/>
    </location>
</feature>
<evidence type="ECO:0000256" key="6">
    <source>
        <dbReference type="SAM" id="Phobius"/>
    </source>
</evidence>
<dbReference type="AlphaFoldDB" id="A0A9P0FPS0"/>
<dbReference type="SUPFAM" id="SSF103473">
    <property type="entry name" value="MFS general substrate transporter"/>
    <property type="match status" value="1"/>
</dbReference>
<dbReference type="Gene3D" id="1.20.1250.20">
    <property type="entry name" value="MFS general substrate transporter like domains"/>
    <property type="match status" value="1"/>
</dbReference>
<keyword evidence="2" id="KW-0813">Transport</keyword>
<protein>
    <recommendedName>
        <fullName evidence="7">Major facilitator superfamily (MFS) profile domain-containing protein</fullName>
    </recommendedName>
</protein>
<organism evidence="8 9">
    <name type="scientific">Chrysodeixis includens</name>
    <name type="common">Soybean looper</name>
    <name type="synonym">Pseudoplusia includens</name>
    <dbReference type="NCBI Taxonomy" id="689277"/>
    <lineage>
        <taxon>Eukaryota</taxon>
        <taxon>Metazoa</taxon>
        <taxon>Ecdysozoa</taxon>
        <taxon>Arthropoda</taxon>
        <taxon>Hexapoda</taxon>
        <taxon>Insecta</taxon>
        <taxon>Pterygota</taxon>
        <taxon>Neoptera</taxon>
        <taxon>Endopterygota</taxon>
        <taxon>Lepidoptera</taxon>
        <taxon>Glossata</taxon>
        <taxon>Ditrysia</taxon>
        <taxon>Noctuoidea</taxon>
        <taxon>Noctuidae</taxon>
        <taxon>Plusiinae</taxon>
        <taxon>Chrysodeixis</taxon>
    </lineage>
</organism>
<dbReference type="Proteomes" id="UP001154114">
    <property type="component" value="Chromosome 12"/>
</dbReference>